<dbReference type="InterPro" id="IPR001754">
    <property type="entry name" value="OMPdeCOase_dom"/>
</dbReference>
<dbReference type="OrthoDB" id="9808470at2"/>
<comment type="similarity">
    <text evidence="2 7">Belongs to the OMP decarboxylase family. Type 2 subfamily.</text>
</comment>
<dbReference type="SUPFAM" id="SSF51366">
    <property type="entry name" value="Ribulose-phoshate binding barrel"/>
    <property type="match status" value="1"/>
</dbReference>
<dbReference type="PANTHER" id="PTHR43375:SF1">
    <property type="entry name" value="OROTIDINE 5'-PHOSPHATE DECARBOXYLASE"/>
    <property type="match status" value="1"/>
</dbReference>
<dbReference type="EMBL" id="FNPH01000010">
    <property type="protein sequence ID" value="SDZ32336.1"/>
    <property type="molecule type" value="Genomic_DNA"/>
</dbReference>
<comment type="pathway">
    <text evidence="1 7">Pyrimidine metabolism; UMP biosynthesis via de novo pathway; UMP from orotate: step 2/2.</text>
</comment>
<dbReference type="RefSeq" id="WP_091560584.1">
    <property type="nucleotide sequence ID" value="NZ_FNPH01000010.1"/>
</dbReference>
<dbReference type="PROSITE" id="PS00156">
    <property type="entry name" value="OMPDECASE"/>
    <property type="match status" value="1"/>
</dbReference>
<dbReference type="UniPathway" id="UPA00070">
    <property type="reaction ID" value="UER00120"/>
</dbReference>
<evidence type="ECO:0000256" key="7">
    <source>
        <dbReference type="HAMAP-Rule" id="MF_01215"/>
    </source>
</evidence>
<protein>
    <recommendedName>
        <fullName evidence="7">Orotidine 5'-phosphate decarboxylase</fullName>
        <ecNumber evidence="7">4.1.1.23</ecNumber>
    </recommendedName>
    <alternativeName>
        <fullName evidence="7">OMP decarboxylase</fullName>
        <shortName evidence="7">OMPDCase</shortName>
        <shortName evidence="7">OMPdecase</shortName>
    </alternativeName>
</protein>
<dbReference type="HAMAP" id="MF_01215">
    <property type="entry name" value="OMPdecase_type2"/>
    <property type="match status" value="1"/>
</dbReference>
<evidence type="ECO:0000259" key="8">
    <source>
        <dbReference type="SMART" id="SM00934"/>
    </source>
</evidence>
<evidence type="ECO:0000256" key="3">
    <source>
        <dbReference type="ARBA" id="ARBA00022793"/>
    </source>
</evidence>
<dbReference type="AlphaFoldDB" id="A0A1H3S2V7"/>
<evidence type="ECO:0000256" key="5">
    <source>
        <dbReference type="ARBA" id="ARBA00023239"/>
    </source>
</evidence>
<keyword evidence="4 7" id="KW-0665">Pyrimidine biosynthesis</keyword>
<dbReference type="Proteomes" id="UP000242415">
    <property type="component" value="Unassembled WGS sequence"/>
</dbReference>
<evidence type="ECO:0000256" key="1">
    <source>
        <dbReference type="ARBA" id="ARBA00004861"/>
    </source>
</evidence>
<dbReference type="GO" id="GO:0006207">
    <property type="term" value="P:'de novo' pyrimidine nucleobase biosynthetic process"/>
    <property type="evidence" value="ECO:0007669"/>
    <property type="project" value="InterPro"/>
</dbReference>
<evidence type="ECO:0000256" key="4">
    <source>
        <dbReference type="ARBA" id="ARBA00022975"/>
    </source>
</evidence>
<reference evidence="10" key="1">
    <citation type="submission" date="2016-10" db="EMBL/GenBank/DDBJ databases">
        <authorList>
            <person name="Varghese N."/>
            <person name="Submissions S."/>
        </authorList>
    </citation>
    <scope>NUCLEOTIDE SEQUENCE [LARGE SCALE GENOMIC DNA]</scope>
    <source>
        <strain evidence="10">DSM 45245</strain>
    </source>
</reference>
<dbReference type="Gene3D" id="3.20.20.70">
    <property type="entry name" value="Aldolase class I"/>
    <property type="match status" value="1"/>
</dbReference>
<dbReference type="NCBIfam" id="TIGR02127">
    <property type="entry name" value="pyrF_sub2"/>
    <property type="match status" value="1"/>
</dbReference>
<dbReference type="GO" id="GO:0044205">
    <property type="term" value="P:'de novo' UMP biosynthetic process"/>
    <property type="evidence" value="ECO:0007669"/>
    <property type="project" value="UniProtKB-UniRule"/>
</dbReference>
<dbReference type="InterPro" id="IPR018089">
    <property type="entry name" value="OMPdecase_AS"/>
</dbReference>
<dbReference type="EC" id="4.1.1.23" evidence="7"/>
<organism evidence="9 10">
    <name type="scientific">Micromonospora pattaloongensis</name>
    <dbReference type="NCBI Taxonomy" id="405436"/>
    <lineage>
        <taxon>Bacteria</taxon>
        <taxon>Bacillati</taxon>
        <taxon>Actinomycetota</taxon>
        <taxon>Actinomycetes</taxon>
        <taxon>Micromonosporales</taxon>
        <taxon>Micromonosporaceae</taxon>
        <taxon>Micromonospora</taxon>
    </lineage>
</organism>
<dbReference type="SMART" id="SM00934">
    <property type="entry name" value="OMPdecase"/>
    <property type="match status" value="1"/>
</dbReference>
<dbReference type="CDD" id="cd04725">
    <property type="entry name" value="OMP_decarboxylase_like"/>
    <property type="match status" value="1"/>
</dbReference>
<keyword evidence="10" id="KW-1185">Reference proteome</keyword>
<dbReference type="Pfam" id="PF00215">
    <property type="entry name" value="OMPdecase"/>
    <property type="match status" value="1"/>
</dbReference>
<sequence length="280" mass="28422">METFGVRLHRATAERGPLCVGIDPHPSLLARWGLSDDLAGLTRFSETVVAALADRVAVVKPQSAFFERFGSRGVAVLESTIRQLREAGALVLLDVKRGDIGSTVAAYAAAYLDPSSPLAADAITASPYLGVGALAPMFDAAAAHGGGVFVLALTSNPEGPAVQHARGADGRTVAQTVIDEISQLNAGAQPLGSIGLVVGATIGDTGHDLSTVNGPLLAPGLGAQGGTAADLRTVFGSAIRSVLPSYSREVLGAGPEIADLRAATARVLVECRSALDVAAL</sequence>
<dbReference type="InterPro" id="IPR011995">
    <property type="entry name" value="OMPdecase_type-2"/>
</dbReference>
<evidence type="ECO:0000313" key="10">
    <source>
        <dbReference type="Proteomes" id="UP000242415"/>
    </source>
</evidence>
<gene>
    <name evidence="7" type="primary">pyrF</name>
    <name evidence="9" type="ORF">SAMN05444365_11040</name>
</gene>
<evidence type="ECO:0000256" key="2">
    <source>
        <dbReference type="ARBA" id="ARBA00008847"/>
    </source>
</evidence>
<dbReference type="PANTHER" id="PTHR43375">
    <property type="entry name" value="OROTIDINE 5'-PHOSPHATE DECARBOXYLASE"/>
    <property type="match status" value="1"/>
</dbReference>
<feature type="active site" description="Proton donor" evidence="7">
    <location>
        <position position="96"/>
    </location>
</feature>
<dbReference type="InterPro" id="IPR013785">
    <property type="entry name" value="Aldolase_TIM"/>
</dbReference>
<comment type="catalytic activity">
    <reaction evidence="6 7">
        <text>orotidine 5'-phosphate + H(+) = UMP + CO2</text>
        <dbReference type="Rhea" id="RHEA:11596"/>
        <dbReference type="ChEBI" id="CHEBI:15378"/>
        <dbReference type="ChEBI" id="CHEBI:16526"/>
        <dbReference type="ChEBI" id="CHEBI:57538"/>
        <dbReference type="ChEBI" id="CHEBI:57865"/>
        <dbReference type="EC" id="4.1.1.23"/>
    </reaction>
</comment>
<dbReference type="STRING" id="405436.SAMN05444365_11040"/>
<name>A0A1H3S2V7_9ACTN</name>
<accession>A0A1H3S2V7</accession>
<proteinExistence type="inferred from homology"/>
<keyword evidence="3 7" id="KW-0210">Decarboxylase</keyword>
<dbReference type="InterPro" id="IPR011060">
    <property type="entry name" value="RibuloseP-bd_barrel"/>
</dbReference>
<feature type="domain" description="Orotidine 5'-phosphate decarboxylase" evidence="8">
    <location>
        <begin position="17"/>
        <end position="263"/>
    </location>
</feature>
<dbReference type="GO" id="GO:0004590">
    <property type="term" value="F:orotidine-5'-phosphate decarboxylase activity"/>
    <property type="evidence" value="ECO:0007669"/>
    <property type="project" value="UniProtKB-UniRule"/>
</dbReference>
<evidence type="ECO:0000313" key="9">
    <source>
        <dbReference type="EMBL" id="SDZ32336.1"/>
    </source>
</evidence>
<evidence type="ECO:0000256" key="6">
    <source>
        <dbReference type="ARBA" id="ARBA00049157"/>
    </source>
</evidence>
<keyword evidence="5 7" id="KW-0456">Lyase</keyword>